<dbReference type="GO" id="GO:0006355">
    <property type="term" value="P:regulation of DNA-templated transcription"/>
    <property type="evidence" value="ECO:0000318"/>
    <property type="project" value="GO_Central"/>
</dbReference>
<dbReference type="EMBL" id="KI630214">
    <property type="protein sequence ID" value="EYU44479.1"/>
    <property type="molecule type" value="Genomic_DNA"/>
</dbReference>
<accession>A0A022RWR1</accession>
<name>A0A022RWR1_ERYGU</name>
<protein>
    <submittedName>
        <fullName evidence="4">Uncharacterized protein</fullName>
    </submittedName>
</protein>
<dbReference type="AlphaFoldDB" id="A0A022RWR1"/>
<comment type="similarity">
    <text evidence="3">Belongs to the GRAS family.</text>
</comment>
<dbReference type="eggNOG" id="ENOG502QR1S">
    <property type="taxonomic scope" value="Eukaryota"/>
</dbReference>
<dbReference type="STRING" id="4155.A0A022RWR1"/>
<evidence type="ECO:0000256" key="3">
    <source>
        <dbReference type="PROSITE-ProRule" id="PRU01191"/>
    </source>
</evidence>
<proteinExistence type="inferred from homology"/>
<dbReference type="GO" id="GO:0003700">
    <property type="term" value="F:DNA-binding transcription factor activity"/>
    <property type="evidence" value="ECO:0000318"/>
    <property type="project" value="GO_Central"/>
</dbReference>
<feature type="non-terminal residue" evidence="4">
    <location>
        <position position="435"/>
    </location>
</feature>
<organism evidence="4 5">
    <name type="scientific">Erythranthe guttata</name>
    <name type="common">Yellow monkey flower</name>
    <name type="synonym">Mimulus guttatus</name>
    <dbReference type="NCBI Taxonomy" id="4155"/>
    <lineage>
        <taxon>Eukaryota</taxon>
        <taxon>Viridiplantae</taxon>
        <taxon>Streptophyta</taxon>
        <taxon>Embryophyta</taxon>
        <taxon>Tracheophyta</taxon>
        <taxon>Spermatophyta</taxon>
        <taxon>Magnoliopsida</taxon>
        <taxon>eudicotyledons</taxon>
        <taxon>Gunneridae</taxon>
        <taxon>Pentapetalae</taxon>
        <taxon>asterids</taxon>
        <taxon>lamiids</taxon>
        <taxon>Lamiales</taxon>
        <taxon>Phrymaceae</taxon>
        <taxon>Erythranthe</taxon>
    </lineage>
</organism>
<evidence type="ECO:0000256" key="1">
    <source>
        <dbReference type="ARBA" id="ARBA00023015"/>
    </source>
</evidence>
<dbReference type="PROSITE" id="PS50985">
    <property type="entry name" value="GRAS"/>
    <property type="match status" value="1"/>
</dbReference>
<gene>
    <name evidence="4" type="ORF">MIMGU_mgv1a0235351mg</name>
</gene>
<feature type="short sequence motif" description="VHIID" evidence="3">
    <location>
        <begin position="179"/>
        <end position="183"/>
    </location>
</feature>
<keyword evidence="2" id="KW-0804">Transcription</keyword>
<dbReference type="Pfam" id="PF03514">
    <property type="entry name" value="GRAS"/>
    <property type="match status" value="1"/>
</dbReference>
<keyword evidence="1" id="KW-0805">Transcription regulation</keyword>
<comment type="caution">
    <text evidence="3">Lacks conserved residue(s) required for the propagation of feature annotation.</text>
</comment>
<dbReference type="GO" id="GO:0005634">
    <property type="term" value="C:nucleus"/>
    <property type="evidence" value="ECO:0000318"/>
    <property type="project" value="GO_Central"/>
</dbReference>
<sequence length="435" mass="48279">MMQFTETFPPPPPPLHQSSVISTTPPSFNPMNKNQVLRVGSWPGYFPTSKSLQGRLGDANCMEQLLVHCATAIETNDATLAQQILWVLNNIAPPDGDSNQRLTCGFLRALISRAAMSGNCKLLSAVANVHAASDPTTTSTHRFSIIELASFVDLTPWHRFGFTAANAAVLEAVEGYPVVHIVDLSLTHCMQIPTLIDAIAARLDGPPLVKLTVAGAMEDFPPMLDLSYEELGTKLVNFARSRNVAMEFRVVPSTSSNGFSSLIDQLRMQQLRRAENGREALVINCHMMLHYIPEEEEEHQTLTYETAAAASLRTMFLKAVRGLDPTVVVLVDEDADFTSGNLASRLRSAYNYLWIPYDTVDTFLPRGSKQRQWYEADICWKIENVVSHEGNRRVERLEPKSKWVRRMRSAGFGGVAYSEEAIAEVKNMLDEHAAG</sequence>
<keyword evidence="5" id="KW-1185">Reference proteome</keyword>
<dbReference type="InterPro" id="IPR005202">
    <property type="entry name" value="TF_GRAS"/>
</dbReference>
<evidence type="ECO:0000313" key="4">
    <source>
        <dbReference type="EMBL" id="EYU44479.1"/>
    </source>
</evidence>
<feature type="region of interest" description="Leucine repeat II (LRII)" evidence="3">
    <location>
        <begin position="230"/>
        <end position="262"/>
    </location>
</feature>
<feature type="region of interest" description="VHIID" evidence="3">
    <location>
        <begin position="148"/>
        <end position="213"/>
    </location>
</feature>
<dbReference type="PANTHER" id="PTHR31636">
    <property type="entry name" value="OSJNBA0084A10.13 PROTEIN-RELATED"/>
    <property type="match status" value="1"/>
</dbReference>
<evidence type="ECO:0000256" key="2">
    <source>
        <dbReference type="ARBA" id="ARBA00023163"/>
    </source>
</evidence>
<dbReference type="Proteomes" id="UP000030748">
    <property type="component" value="Unassembled WGS sequence"/>
</dbReference>
<feature type="region of interest" description="SAW" evidence="3">
    <location>
        <begin position="387"/>
        <end position="435"/>
    </location>
</feature>
<reference evidence="4 5" key="1">
    <citation type="journal article" date="2013" name="Proc. Natl. Acad. Sci. U.S.A.">
        <title>Fine-scale variation in meiotic recombination in Mimulus inferred from population shotgun sequencing.</title>
        <authorList>
            <person name="Hellsten U."/>
            <person name="Wright K.M."/>
            <person name="Jenkins J."/>
            <person name="Shu S."/>
            <person name="Yuan Y."/>
            <person name="Wessler S.R."/>
            <person name="Schmutz J."/>
            <person name="Willis J.H."/>
            <person name="Rokhsar D.S."/>
        </authorList>
    </citation>
    <scope>NUCLEOTIDE SEQUENCE [LARGE SCALE GENOMIC DNA]</scope>
    <source>
        <strain evidence="5">cv. DUN x IM62</strain>
    </source>
</reference>
<evidence type="ECO:0000313" key="5">
    <source>
        <dbReference type="Proteomes" id="UP000030748"/>
    </source>
</evidence>
<dbReference type="GO" id="GO:0043565">
    <property type="term" value="F:sequence-specific DNA binding"/>
    <property type="evidence" value="ECO:0000318"/>
    <property type="project" value="GO_Central"/>
</dbReference>